<dbReference type="Pfam" id="PF13620">
    <property type="entry name" value="CarboxypepD_reg"/>
    <property type="match status" value="1"/>
</dbReference>
<protein>
    <submittedName>
        <fullName evidence="4">von Willebrand factor type A domain-containing protein</fullName>
    </submittedName>
</protein>
<dbReference type="Gene3D" id="2.60.40.1120">
    <property type="entry name" value="Carboxypeptidase-like, regulatory domain"/>
    <property type="match status" value="1"/>
</dbReference>
<keyword evidence="5" id="KW-1185">Reference proteome</keyword>
<feature type="domain" description="VWFA" evidence="3">
    <location>
        <begin position="350"/>
        <end position="535"/>
    </location>
</feature>
<dbReference type="InterPro" id="IPR002035">
    <property type="entry name" value="VWF_A"/>
</dbReference>
<dbReference type="SUPFAM" id="SSF53300">
    <property type="entry name" value="vWA-like"/>
    <property type="match status" value="1"/>
</dbReference>
<dbReference type="PROSITE" id="PS50234">
    <property type="entry name" value="VWFA"/>
    <property type="match status" value="1"/>
</dbReference>
<keyword evidence="2" id="KW-0732">Signal</keyword>
<feature type="signal peptide" evidence="2">
    <location>
        <begin position="1"/>
        <end position="22"/>
    </location>
</feature>
<evidence type="ECO:0000313" key="5">
    <source>
        <dbReference type="Proteomes" id="UP000663090"/>
    </source>
</evidence>
<evidence type="ECO:0000313" key="4">
    <source>
        <dbReference type="EMBL" id="QSQ14443.1"/>
    </source>
</evidence>
<dbReference type="InterPro" id="IPR021908">
    <property type="entry name" value="YfbK_C"/>
</dbReference>
<accession>A0ABX7N7J6</accession>
<evidence type="ECO:0000256" key="1">
    <source>
        <dbReference type="SAM" id="MobiDB-lite"/>
    </source>
</evidence>
<dbReference type="InterPro" id="IPR022156">
    <property type="entry name" value="Uncharacterised_YfbK_N"/>
</dbReference>
<feature type="region of interest" description="Disordered" evidence="1">
    <location>
        <begin position="701"/>
        <end position="722"/>
    </location>
</feature>
<feature type="chain" id="PRO_5047309879" evidence="2">
    <location>
        <begin position="23"/>
        <end position="722"/>
    </location>
</feature>
<evidence type="ECO:0000256" key="2">
    <source>
        <dbReference type="SAM" id="SignalP"/>
    </source>
</evidence>
<dbReference type="PANTHER" id="PTHR10579:SF43">
    <property type="entry name" value="ZINC FINGER (C3HC4-TYPE RING FINGER) FAMILY PROTEIN"/>
    <property type="match status" value="1"/>
</dbReference>
<dbReference type="Proteomes" id="UP000663090">
    <property type="component" value="Chromosome"/>
</dbReference>
<feature type="region of interest" description="Disordered" evidence="1">
    <location>
        <begin position="200"/>
        <end position="234"/>
    </location>
</feature>
<dbReference type="SUPFAM" id="SSF49452">
    <property type="entry name" value="Starch-binding domain-like"/>
    <property type="match status" value="1"/>
</dbReference>
<proteinExistence type="predicted"/>
<dbReference type="Gene3D" id="3.40.50.410">
    <property type="entry name" value="von Willebrand factor, type A domain"/>
    <property type="match status" value="1"/>
</dbReference>
<dbReference type="InterPro" id="IPR013784">
    <property type="entry name" value="Carb-bd-like_fold"/>
</dbReference>
<dbReference type="InterPro" id="IPR051266">
    <property type="entry name" value="CLCR"/>
</dbReference>
<feature type="compositionally biased region" description="Low complexity" evidence="1">
    <location>
        <begin position="713"/>
        <end position="722"/>
    </location>
</feature>
<dbReference type="EMBL" id="CP071091">
    <property type="protein sequence ID" value="QSQ14443.1"/>
    <property type="molecule type" value="Genomic_DNA"/>
</dbReference>
<evidence type="ECO:0000259" key="3">
    <source>
        <dbReference type="PROSITE" id="PS50234"/>
    </source>
</evidence>
<gene>
    <name evidence="4" type="ORF">JY572_40150</name>
</gene>
<dbReference type="InterPro" id="IPR036465">
    <property type="entry name" value="vWFA_dom_sf"/>
</dbReference>
<dbReference type="Pfam" id="PF12450">
    <property type="entry name" value="vWF_A"/>
    <property type="match status" value="1"/>
</dbReference>
<organism evidence="4 5">
    <name type="scientific">Myxococcus landrumensis</name>
    <dbReference type="NCBI Taxonomy" id="2813577"/>
    <lineage>
        <taxon>Bacteria</taxon>
        <taxon>Pseudomonadati</taxon>
        <taxon>Myxococcota</taxon>
        <taxon>Myxococcia</taxon>
        <taxon>Myxococcales</taxon>
        <taxon>Cystobacterineae</taxon>
        <taxon>Myxococcaceae</taxon>
        <taxon>Myxococcus</taxon>
    </lineage>
</organism>
<dbReference type="RefSeq" id="WP_206716221.1">
    <property type="nucleotide sequence ID" value="NZ_CP071091.1"/>
</dbReference>
<dbReference type="PANTHER" id="PTHR10579">
    <property type="entry name" value="CALCIUM-ACTIVATED CHLORIDE CHANNEL REGULATOR"/>
    <property type="match status" value="1"/>
</dbReference>
<reference evidence="4 5" key="1">
    <citation type="submission" date="2021-02" db="EMBL/GenBank/DDBJ databases">
        <title>De Novo genome assembly of isolated myxobacteria.</title>
        <authorList>
            <person name="Stevens D.C."/>
        </authorList>
    </citation>
    <scope>NUCLEOTIDE SEQUENCE [LARGE SCALE GENOMIC DNA]</scope>
    <source>
        <strain evidence="4 5">SCHIC003</strain>
    </source>
</reference>
<dbReference type="SMART" id="SM00327">
    <property type="entry name" value="VWA"/>
    <property type="match status" value="1"/>
</dbReference>
<dbReference type="Pfam" id="PF12034">
    <property type="entry name" value="YfbK_C"/>
    <property type="match status" value="1"/>
</dbReference>
<dbReference type="Pfam" id="PF00092">
    <property type="entry name" value="VWA"/>
    <property type="match status" value="1"/>
</dbReference>
<name>A0ABX7N7J6_9BACT</name>
<sequence>MKSVIPGALCGLLLLFALPVLAQNPATGGLMGSVLDSRSQLPISGVVVTVSSPELKAARKASTDVRGGYRLPALPPGLYTLRFEGDTFLPLVRHQVRVASGKTQRVDVRLLPDDSRGEGVKVAGIPPTLDVGSTTTGVTVDQQFIRRIAVARPRAGARPMRSYESLAEREDGPVSPSIPHVSYGITSSGIVLSAEAHDITRTPSPREPGTPASTLPAATVVAPPSSVPEDPSRLSPPNGARFFDMYFKGHGVNPTVNTEEERYSTFSVDTDSASYTLTRAYLERQALPDEQAVRVEEFVNSFDYGYSADPDALFGIHVDGFPSPVRKGYQVVRIGVKAREVLAAQRAPSHLVFVVDVSGSMEMENRLGLVKRALMMLVEELDERDLVSIVVYGSQAKVVVAPTSATEKARLFAAIDSLSSEGSTNAQAGMELGYRVASRRLLKGGINRVILCSDGVANNGITDADGIWARVKDFAAQGITLSTVGFGMGNYNDVLMERLAQVGEGQYAYVDGLKAAHRIFVENLTGTLQVVAKDVKLQVEFDPKDVSMYRLLGYENRMLRTEQFLDDRVDAGEVGAGHSVTALYEVKPREGATHLGTLRIRYKAPQGGDSKELKASLDVSWLRPSYQEASPATRLAYVASAFAEKLRGSYWTRPLTYAALLSLWEDLRASMTSREDVRELGELIRKASTLDTREDRFESFAPVKSMDFDREPSLPSEAPSPS</sequence>